<name>A0ACB9SF97_9MYRT</name>
<accession>A0ACB9SF97</accession>
<comment type="caution">
    <text evidence="1">The sequence shown here is derived from an EMBL/GenBank/DDBJ whole genome shotgun (WGS) entry which is preliminary data.</text>
</comment>
<organism evidence="1 2">
    <name type="scientific">Melastoma candidum</name>
    <dbReference type="NCBI Taxonomy" id="119954"/>
    <lineage>
        <taxon>Eukaryota</taxon>
        <taxon>Viridiplantae</taxon>
        <taxon>Streptophyta</taxon>
        <taxon>Embryophyta</taxon>
        <taxon>Tracheophyta</taxon>
        <taxon>Spermatophyta</taxon>
        <taxon>Magnoliopsida</taxon>
        <taxon>eudicotyledons</taxon>
        <taxon>Gunneridae</taxon>
        <taxon>Pentapetalae</taxon>
        <taxon>rosids</taxon>
        <taxon>malvids</taxon>
        <taxon>Myrtales</taxon>
        <taxon>Melastomataceae</taxon>
        <taxon>Melastomatoideae</taxon>
        <taxon>Melastomateae</taxon>
        <taxon>Melastoma</taxon>
    </lineage>
</organism>
<dbReference type="Proteomes" id="UP001057402">
    <property type="component" value="Chromosome 1"/>
</dbReference>
<gene>
    <name evidence="1" type="ORF">MLD38_002238</name>
</gene>
<dbReference type="EMBL" id="CM042880">
    <property type="protein sequence ID" value="KAI4390090.1"/>
    <property type="molecule type" value="Genomic_DNA"/>
</dbReference>
<protein>
    <submittedName>
        <fullName evidence="1">Uncharacterized protein</fullName>
    </submittedName>
</protein>
<sequence>MDLGKHIRVRVEKVSDAKGGRTGPYPESSDSQACCFGQLGGILPVVKKKNIQEDCLTKVEGLGMGLIHENILEDLKKKCRCKGKIVVDKADLCRTIQLKGDQEQRVKDFLIREGLAAPKLVIKD</sequence>
<keyword evidence="2" id="KW-1185">Reference proteome</keyword>
<evidence type="ECO:0000313" key="2">
    <source>
        <dbReference type="Proteomes" id="UP001057402"/>
    </source>
</evidence>
<reference evidence="2" key="1">
    <citation type="journal article" date="2023" name="Front. Plant Sci.">
        <title>Chromosomal-level genome assembly of Melastoma candidum provides insights into trichome evolution.</title>
        <authorList>
            <person name="Zhong Y."/>
            <person name="Wu W."/>
            <person name="Sun C."/>
            <person name="Zou P."/>
            <person name="Liu Y."/>
            <person name="Dai S."/>
            <person name="Zhou R."/>
        </authorList>
    </citation>
    <scope>NUCLEOTIDE SEQUENCE [LARGE SCALE GENOMIC DNA]</scope>
</reference>
<evidence type="ECO:0000313" key="1">
    <source>
        <dbReference type="EMBL" id="KAI4390090.1"/>
    </source>
</evidence>
<proteinExistence type="predicted"/>